<dbReference type="GO" id="GO:0016491">
    <property type="term" value="F:oxidoreductase activity"/>
    <property type="evidence" value="ECO:0007669"/>
    <property type="project" value="InterPro"/>
</dbReference>
<dbReference type="Pfam" id="PF13450">
    <property type="entry name" value="NAD_binding_8"/>
    <property type="match status" value="1"/>
</dbReference>
<dbReference type="Gene3D" id="3.50.50.60">
    <property type="entry name" value="FAD/NAD(P)-binding domain"/>
    <property type="match status" value="1"/>
</dbReference>
<dbReference type="InterPro" id="IPR036188">
    <property type="entry name" value="FAD/NAD-bd_sf"/>
</dbReference>
<evidence type="ECO:0000313" key="3">
    <source>
        <dbReference type="Proteomes" id="UP000510821"/>
    </source>
</evidence>
<gene>
    <name evidence="2" type="ORF">Sv326_1312</name>
</gene>
<dbReference type="EMBL" id="CP058998">
    <property type="protein sequence ID" value="QLJ53487.1"/>
    <property type="molecule type" value="Genomic_DNA"/>
</dbReference>
<dbReference type="Pfam" id="PF01593">
    <property type="entry name" value="Amino_oxidase"/>
    <property type="match status" value="1"/>
</dbReference>
<dbReference type="KEGG" id="flt:Sv326_1312"/>
<accession>A0A7D5XQF3</accession>
<dbReference type="GO" id="GO:0005829">
    <property type="term" value="C:cytosol"/>
    <property type="evidence" value="ECO:0007669"/>
    <property type="project" value="TreeGrafter"/>
</dbReference>
<dbReference type="PANTHER" id="PTHR21197">
    <property type="entry name" value="UDP-GALACTOPYRANOSE MUTASE"/>
    <property type="match status" value="1"/>
</dbReference>
<dbReference type="InterPro" id="IPR002937">
    <property type="entry name" value="Amino_oxidase"/>
</dbReference>
<protein>
    <recommendedName>
        <fullName evidence="1">Amine oxidase domain-containing protein</fullName>
    </recommendedName>
</protein>
<reference evidence="3" key="1">
    <citation type="submission" date="2020-07" db="EMBL/GenBank/DDBJ databases">
        <title>Metabolic diversity and evolutionary history of the archaeal phylum ###Micrarchaeota### uncovered from a freshwater lake metagenome.</title>
        <authorList>
            <person name="Kadnikov V.V."/>
            <person name="Savvichev A.S."/>
            <person name="Mardanov A.V."/>
            <person name="Beletsky A.V."/>
            <person name="Chupakov A.V."/>
            <person name="Kokryatskaya N.M."/>
            <person name="Pimenov N.V."/>
            <person name="Ravin N.V."/>
        </authorList>
    </citation>
    <scope>NUCLEOTIDE SEQUENCE [LARGE SCALE GENOMIC DNA]</scope>
</reference>
<dbReference type="AlphaFoldDB" id="A0A7D5XQF3"/>
<name>A0A7D5XQF3_FERL1</name>
<feature type="domain" description="Amine oxidase" evidence="1">
    <location>
        <begin position="187"/>
        <end position="364"/>
    </location>
</feature>
<organism evidence="2 3">
    <name type="scientific">Fermentimicrarchaeum limneticum</name>
    <dbReference type="NCBI Taxonomy" id="2795018"/>
    <lineage>
        <taxon>Archaea</taxon>
        <taxon>Candidatus Micrarchaeota</taxon>
        <taxon>Candidatus Fermentimicrarchaeales</taxon>
        <taxon>Candidatus Fermentimicrarchaeaceae</taxon>
        <taxon>Candidatus Fermentimicrarchaeum</taxon>
    </lineage>
</organism>
<evidence type="ECO:0000313" key="2">
    <source>
        <dbReference type="EMBL" id="QLJ53487.1"/>
    </source>
</evidence>
<dbReference type="SUPFAM" id="SSF51905">
    <property type="entry name" value="FAD/NAD(P)-binding domain"/>
    <property type="match status" value="1"/>
</dbReference>
<sequence length="436" mass="50202">MKIGILGGGLSGLTLGYHLRKDFEILEKNSECGGLCRSLQEKGFTFDYGGSHVIFTKDEEVFDLYKKLLRGNWVERKRNSKILFKGRYIKYPFENGLYQLPMRDNYECLLTFMQNLIKKSIGKVSKPTNFQEWMYYTFGKGITEKYLIPYNRKLWNYPPDKISLGWLENSIPMPPAEDIIKSSLGIKTEGYSQNLMFYYPIHGGINALVKPMEEKLQSKITYNFEVKSIKKEGSKFIVSNGKEEKEYDRLISTMPLPELIDSMHGVPKEVREAKKKLKYNSLVSVMLGVDEPRINDISWMYVPDDADGDFNRLSFPFNFSENVVPADASSILAEITCTYNDAIWKQDDERAIDAVVSDLERIGITKYSKIFYAKVKRSKYAYIIYDLDYGKNTSTIFKFLKETGIDSCGRFAEFKYMNMAACIRSALNKATNISIP</sequence>
<dbReference type="GO" id="GO:0008767">
    <property type="term" value="F:UDP-galactopyranose mutase activity"/>
    <property type="evidence" value="ECO:0007669"/>
    <property type="project" value="TreeGrafter"/>
</dbReference>
<dbReference type="PANTHER" id="PTHR21197:SF0">
    <property type="entry name" value="UDP-GALACTOPYRANOSE MUTASE"/>
    <property type="match status" value="1"/>
</dbReference>
<evidence type="ECO:0000259" key="1">
    <source>
        <dbReference type="Pfam" id="PF01593"/>
    </source>
</evidence>
<proteinExistence type="predicted"/>
<dbReference type="Proteomes" id="UP000510821">
    <property type="component" value="Chromosome"/>
</dbReference>
<dbReference type="GO" id="GO:0050660">
    <property type="term" value="F:flavin adenine dinucleotide binding"/>
    <property type="evidence" value="ECO:0007669"/>
    <property type="project" value="TreeGrafter"/>
</dbReference>